<evidence type="ECO:0000313" key="5">
    <source>
        <dbReference type="EMBL" id="AMV67040.1"/>
    </source>
</evidence>
<evidence type="ECO:0000313" key="4">
    <source>
        <dbReference type="EMBL" id="AMV63070.1"/>
    </source>
</evidence>
<dbReference type="RefSeq" id="WP_052694499.1">
    <property type="nucleotide sequence ID" value="NZ_BAAAXI010000186.1"/>
</dbReference>
<dbReference type="KEGG" id="pdm:ADU72_1107"/>
<dbReference type="Gene3D" id="1.10.357.10">
    <property type="entry name" value="Tetracycline Repressor, domain 2"/>
    <property type="match status" value="1"/>
</dbReference>
<feature type="DNA-binding region" description="H-T-H motif" evidence="2">
    <location>
        <begin position="33"/>
        <end position="52"/>
    </location>
</feature>
<reference evidence="6 7" key="1">
    <citation type="journal article" date="2016" name="PLoS ONE">
        <title>The Identification of Novel Diagnostic Marker Genes for the Detection of Beer Spoiling Pediococcus damnosus Strains Using the BlAst Diagnostic Gene findEr.</title>
        <authorList>
            <person name="Behr J."/>
            <person name="Geissler A.J."/>
            <person name="Schmid J."/>
            <person name="Zehe A."/>
            <person name="Vogel R.F."/>
        </authorList>
    </citation>
    <scope>NUCLEOTIDE SEQUENCE [LARGE SCALE GENOMIC DNA]</scope>
    <source>
        <strain evidence="4 7">TMW 2.1533</strain>
        <strain evidence="5 6">TMW 2.1535</strain>
    </source>
</reference>
<protein>
    <recommendedName>
        <fullName evidence="3">HTH tetR-type domain-containing protein</fullName>
    </recommendedName>
</protein>
<keyword evidence="6" id="KW-1185">Reference proteome</keyword>
<evidence type="ECO:0000256" key="2">
    <source>
        <dbReference type="PROSITE-ProRule" id="PRU00335"/>
    </source>
</evidence>
<evidence type="ECO:0000313" key="6">
    <source>
        <dbReference type="Proteomes" id="UP000076244"/>
    </source>
</evidence>
<dbReference type="GO" id="GO:0003677">
    <property type="term" value="F:DNA binding"/>
    <property type="evidence" value="ECO:0007669"/>
    <property type="project" value="UniProtKB-UniRule"/>
</dbReference>
<dbReference type="OrthoDB" id="9810250at2"/>
<dbReference type="GeneID" id="57276389"/>
<keyword evidence="1 2" id="KW-0238">DNA-binding</keyword>
<sequence length="177" mass="21096">MKKTDERTLKTKEKIDAAMIKLCQNKVDFDTLTAPKLATTAGISRQTFYRYYLSPKQVITTMIDQHLQEFLKEFRPQNLTARSMTLQLMTIWQKRTIVFELVEWSNTRREFIQRLSEFNQRVAHQNKVNLIDEKSICNVYAAATYMFLRDYVLNKKWTKEQATDLFLHLTNNLDKIF</sequence>
<proteinExistence type="predicted"/>
<dbReference type="Proteomes" id="UP000076405">
    <property type="component" value="Chromosome"/>
</dbReference>
<dbReference type="AlphaFoldDB" id="A0A143AKK3"/>
<name>A0A143AKK3_9LACO</name>
<dbReference type="PROSITE" id="PS50977">
    <property type="entry name" value="HTH_TETR_2"/>
    <property type="match status" value="1"/>
</dbReference>
<dbReference type="Proteomes" id="UP000076244">
    <property type="component" value="Chromosome"/>
</dbReference>
<accession>A0A143AKK3</accession>
<dbReference type="EMBL" id="CP012275">
    <property type="protein sequence ID" value="AMV63070.1"/>
    <property type="molecule type" value="Genomic_DNA"/>
</dbReference>
<evidence type="ECO:0000256" key="1">
    <source>
        <dbReference type="ARBA" id="ARBA00023125"/>
    </source>
</evidence>
<evidence type="ECO:0000259" key="3">
    <source>
        <dbReference type="PROSITE" id="PS50977"/>
    </source>
</evidence>
<gene>
    <name evidence="4" type="ORF">ADU70_1590</name>
    <name evidence="5" type="ORF">ADU72_1107</name>
</gene>
<organism evidence="4 7">
    <name type="scientific">Pediococcus damnosus</name>
    <dbReference type="NCBI Taxonomy" id="51663"/>
    <lineage>
        <taxon>Bacteria</taxon>
        <taxon>Bacillati</taxon>
        <taxon>Bacillota</taxon>
        <taxon>Bacilli</taxon>
        <taxon>Lactobacillales</taxon>
        <taxon>Lactobacillaceae</taxon>
        <taxon>Pediococcus</taxon>
    </lineage>
</organism>
<dbReference type="SUPFAM" id="SSF46689">
    <property type="entry name" value="Homeodomain-like"/>
    <property type="match status" value="1"/>
</dbReference>
<dbReference type="InterPro" id="IPR009057">
    <property type="entry name" value="Homeodomain-like_sf"/>
</dbReference>
<evidence type="ECO:0000313" key="7">
    <source>
        <dbReference type="Proteomes" id="UP000076405"/>
    </source>
</evidence>
<dbReference type="InterPro" id="IPR001647">
    <property type="entry name" value="HTH_TetR"/>
</dbReference>
<feature type="domain" description="HTH tetR-type" evidence="3">
    <location>
        <begin position="9"/>
        <end position="70"/>
    </location>
</feature>
<dbReference type="EMBL" id="CP012288">
    <property type="protein sequence ID" value="AMV67040.1"/>
    <property type="molecule type" value="Genomic_DNA"/>
</dbReference>